<evidence type="ECO:0000256" key="2">
    <source>
        <dbReference type="ARBA" id="ARBA00022475"/>
    </source>
</evidence>
<evidence type="ECO:0000313" key="15">
    <source>
        <dbReference type="Proteomes" id="UP000295058"/>
    </source>
</evidence>
<dbReference type="PANTHER" id="PTHR43514:SF4">
    <property type="entry name" value="ABC TRANSPORTER I FAMILY MEMBER 10"/>
    <property type="match status" value="1"/>
</dbReference>
<dbReference type="InterPro" id="IPR017871">
    <property type="entry name" value="ABC_transporter-like_CS"/>
</dbReference>
<evidence type="ECO:0000313" key="13">
    <source>
        <dbReference type="EMBL" id="TDW62271.1"/>
    </source>
</evidence>
<dbReference type="Proteomes" id="UP000243640">
    <property type="component" value="Unassembled WGS sequence"/>
</dbReference>
<proteinExistence type="predicted"/>
<comment type="caution">
    <text evidence="12">The sequence shown here is derived from an EMBL/GenBank/DDBJ whole genome shotgun (WGS) entry which is preliminary data.</text>
</comment>
<evidence type="ECO:0000256" key="6">
    <source>
        <dbReference type="ARBA" id="ARBA00022840"/>
    </source>
</evidence>
<dbReference type="RefSeq" id="WP_094276526.1">
    <property type="nucleotide sequence ID" value="NZ_NQJF01000001.1"/>
</dbReference>
<keyword evidence="15" id="KW-1185">Reference proteome</keyword>
<reference evidence="13 15" key="2">
    <citation type="submission" date="2019-03" db="EMBL/GenBank/DDBJ databases">
        <title>Genomic Encyclopedia of Archaeal and Bacterial Type Strains, Phase II (KMG-II): from individual species to whole genera.</title>
        <authorList>
            <person name="Goeker M."/>
        </authorList>
    </citation>
    <scope>NUCLEOTIDE SEQUENCE [LARGE SCALE GENOMIC DNA]</scope>
    <source>
        <strain evidence="13 15">DSM 15594</strain>
    </source>
</reference>
<dbReference type="SUPFAM" id="SSF52540">
    <property type="entry name" value="P-loop containing nucleoside triphosphate hydrolases"/>
    <property type="match status" value="1"/>
</dbReference>
<keyword evidence="6 12" id="KW-0067">ATP-binding</keyword>
<dbReference type="InterPro" id="IPR004606">
    <property type="entry name" value="Mop_domain"/>
</dbReference>
<dbReference type="EMBL" id="SODO01000001">
    <property type="protein sequence ID" value="TDW62271.1"/>
    <property type="molecule type" value="Genomic_DNA"/>
</dbReference>
<keyword evidence="2" id="KW-1003">Cell membrane</keyword>
<feature type="domain" description="Mop" evidence="11">
    <location>
        <begin position="288"/>
        <end position="353"/>
    </location>
</feature>
<dbReference type="Pfam" id="PF00005">
    <property type="entry name" value="ABC_tran"/>
    <property type="match status" value="1"/>
</dbReference>
<dbReference type="PROSITE" id="PS50893">
    <property type="entry name" value="ABC_TRANSPORTER_2"/>
    <property type="match status" value="1"/>
</dbReference>
<dbReference type="PROSITE" id="PS51866">
    <property type="entry name" value="MOP"/>
    <property type="match status" value="1"/>
</dbReference>
<dbReference type="GO" id="GO:0016887">
    <property type="term" value="F:ATP hydrolysis activity"/>
    <property type="evidence" value="ECO:0007669"/>
    <property type="project" value="InterPro"/>
</dbReference>
<dbReference type="InterPro" id="IPR008995">
    <property type="entry name" value="Mo/tungstate-bd_C_term_dom"/>
</dbReference>
<dbReference type="Gene3D" id="2.40.50.100">
    <property type="match status" value="1"/>
</dbReference>
<evidence type="ECO:0000259" key="10">
    <source>
        <dbReference type="PROSITE" id="PS50893"/>
    </source>
</evidence>
<dbReference type="SMART" id="SM00382">
    <property type="entry name" value="AAA"/>
    <property type="match status" value="1"/>
</dbReference>
<dbReference type="InterPro" id="IPR011868">
    <property type="entry name" value="ModC_ABC_ATP-bd"/>
</dbReference>
<dbReference type="OrthoDB" id="9802264at2"/>
<keyword evidence="3 9" id="KW-0500">Molybdenum</keyword>
<name>A0A235CNY4_9GAMM</name>
<dbReference type="GO" id="GO:0015098">
    <property type="term" value="F:molybdate ion transmembrane transporter activity"/>
    <property type="evidence" value="ECO:0007669"/>
    <property type="project" value="InterPro"/>
</dbReference>
<dbReference type="PROSITE" id="PS00211">
    <property type="entry name" value="ABC_TRANSPORTER_1"/>
    <property type="match status" value="1"/>
</dbReference>
<dbReference type="Pfam" id="PF03459">
    <property type="entry name" value="TOBE"/>
    <property type="match status" value="1"/>
</dbReference>
<organism evidence="12 14">
    <name type="scientific">Oceanimonas baumannii</name>
    <dbReference type="NCBI Taxonomy" id="129578"/>
    <lineage>
        <taxon>Bacteria</taxon>
        <taxon>Pseudomonadati</taxon>
        <taxon>Pseudomonadota</taxon>
        <taxon>Gammaproteobacteria</taxon>
        <taxon>Aeromonadales</taxon>
        <taxon>Aeromonadaceae</taxon>
        <taxon>Oceanimonas</taxon>
    </lineage>
</organism>
<evidence type="ECO:0000256" key="3">
    <source>
        <dbReference type="ARBA" id="ARBA00022505"/>
    </source>
</evidence>
<evidence type="ECO:0000313" key="14">
    <source>
        <dbReference type="Proteomes" id="UP000243640"/>
    </source>
</evidence>
<dbReference type="GO" id="GO:0016020">
    <property type="term" value="C:membrane"/>
    <property type="evidence" value="ECO:0007669"/>
    <property type="project" value="InterPro"/>
</dbReference>
<dbReference type="NCBIfam" id="TIGR02142">
    <property type="entry name" value="modC_ABC"/>
    <property type="match status" value="1"/>
</dbReference>
<dbReference type="InterPro" id="IPR050334">
    <property type="entry name" value="Molybdenum_import_ModC"/>
</dbReference>
<sequence>MIKVKFQLERKGFRLDAAFEQPIHGVTALFGPSGCGKTTLLRCMAGLEKAQGELWLGDQCIQQGRQSLPVHHRRFGYVFQEASLFAHLSVRNNLAYGWSRLSKGMPRPDFDEMVGWLGLEHLLEQSASSLSGGQRQRVAIGRALLTAPRLLLLDEPLSALDTQARREILPWIEGLAERAGVPVFYVTHSPEEVERLADRVIFMTQGRTTSMETLQQAMARPDSPLFVEQGAASILDGRLDAALADGRTPFLFDEQTLWLVNARRPGGEGARVRVLASDVSLALAPVEGISVLNQLPVTIRMLHQSGEGKVLVEGKLTGGQSLLAEVSAWSADKLRLHQGMNCYALIKAVALVN</sequence>
<evidence type="ECO:0000259" key="11">
    <source>
        <dbReference type="PROSITE" id="PS51866"/>
    </source>
</evidence>
<dbReference type="Proteomes" id="UP000295058">
    <property type="component" value="Unassembled WGS sequence"/>
</dbReference>
<protein>
    <submittedName>
        <fullName evidence="13">Molybdate transport system ATP-binding protein</fullName>
    </submittedName>
    <submittedName>
        <fullName evidence="12">Molybdenum ABC transporter ATP-binding protein</fullName>
    </submittedName>
</protein>
<evidence type="ECO:0000256" key="4">
    <source>
        <dbReference type="ARBA" id="ARBA00022519"/>
    </source>
</evidence>
<dbReference type="InterPro" id="IPR005116">
    <property type="entry name" value="Transp-assoc_OB_typ1"/>
</dbReference>
<evidence type="ECO:0000256" key="7">
    <source>
        <dbReference type="ARBA" id="ARBA00022967"/>
    </source>
</evidence>
<dbReference type="PANTHER" id="PTHR43514">
    <property type="entry name" value="ABC TRANSPORTER I FAMILY MEMBER 10"/>
    <property type="match status" value="1"/>
</dbReference>
<evidence type="ECO:0000256" key="8">
    <source>
        <dbReference type="ARBA" id="ARBA00023136"/>
    </source>
</evidence>
<keyword evidence="8" id="KW-0472">Membrane</keyword>
<keyword evidence="7" id="KW-1278">Translocase</keyword>
<dbReference type="GO" id="GO:0140359">
    <property type="term" value="F:ABC-type transporter activity"/>
    <property type="evidence" value="ECO:0007669"/>
    <property type="project" value="InterPro"/>
</dbReference>
<dbReference type="InterPro" id="IPR003439">
    <property type="entry name" value="ABC_transporter-like_ATP-bd"/>
</dbReference>
<dbReference type="AlphaFoldDB" id="A0A235CNY4"/>
<dbReference type="GO" id="GO:0005524">
    <property type="term" value="F:ATP binding"/>
    <property type="evidence" value="ECO:0007669"/>
    <property type="project" value="UniProtKB-KW"/>
</dbReference>
<dbReference type="EMBL" id="NQJF01000001">
    <property type="protein sequence ID" value="OYD26084.1"/>
    <property type="molecule type" value="Genomic_DNA"/>
</dbReference>
<evidence type="ECO:0000256" key="5">
    <source>
        <dbReference type="ARBA" id="ARBA00022741"/>
    </source>
</evidence>
<dbReference type="InterPro" id="IPR027417">
    <property type="entry name" value="P-loop_NTPase"/>
</dbReference>
<keyword evidence="5" id="KW-0547">Nucleotide-binding</keyword>
<evidence type="ECO:0000313" key="12">
    <source>
        <dbReference type="EMBL" id="OYD26084.1"/>
    </source>
</evidence>
<dbReference type="InterPro" id="IPR003593">
    <property type="entry name" value="AAA+_ATPase"/>
</dbReference>
<dbReference type="SUPFAM" id="SSF50331">
    <property type="entry name" value="MOP-like"/>
    <property type="match status" value="1"/>
</dbReference>
<gene>
    <name evidence="12" type="primary">modC</name>
    <name evidence="12" type="ORF">B6S09_00405</name>
    <name evidence="13" type="ORF">LY04_00332</name>
</gene>
<evidence type="ECO:0000256" key="1">
    <source>
        <dbReference type="ARBA" id="ARBA00022448"/>
    </source>
</evidence>
<keyword evidence="1" id="KW-0813">Transport</keyword>
<accession>A0A235CNY4</accession>
<dbReference type="Gene3D" id="3.40.50.300">
    <property type="entry name" value="P-loop containing nucleotide triphosphate hydrolases"/>
    <property type="match status" value="1"/>
</dbReference>
<evidence type="ECO:0000256" key="9">
    <source>
        <dbReference type="PROSITE-ProRule" id="PRU01213"/>
    </source>
</evidence>
<feature type="domain" description="ABC transporter" evidence="10">
    <location>
        <begin position="4"/>
        <end position="230"/>
    </location>
</feature>
<keyword evidence="4" id="KW-0997">Cell inner membrane</keyword>
<reference evidence="12 14" key="1">
    <citation type="submission" date="2017-08" db="EMBL/GenBank/DDBJ databases">
        <title>Draft Genome Sequence of the Marine Bacterium Oceanimonas baumannii ATCC 700832.</title>
        <authorList>
            <person name="Mcclelland W.D."/>
            <person name="Brennan M.A."/>
            <person name="Trachtenberg A.M."/>
            <person name="Maclea K.S."/>
        </authorList>
    </citation>
    <scope>NUCLEOTIDE SEQUENCE [LARGE SCALE GENOMIC DNA]</scope>
    <source>
        <strain evidence="12 14">ATCC 700832</strain>
    </source>
</reference>